<evidence type="ECO:0000256" key="2">
    <source>
        <dbReference type="ARBA" id="ARBA00004651"/>
    </source>
</evidence>
<evidence type="ECO:0000256" key="1">
    <source>
        <dbReference type="ARBA" id="ARBA00000085"/>
    </source>
</evidence>
<evidence type="ECO:0000256" key="12">
    <source>
        <dbReference type="SAM" id="Phobius"/>
    </source>
</evidence>
<dbReference type="PRINTS" id="PR00344">
    <property type="entry name" value="BCTRLSENSOR"/>
</dbReference>
<dbReference type="Pfam" id="PF02743">
    <property type="entry name" value="dCache_1"/>
    <property type="match status" value="1"/>
</dbReference>
<dbReference type="InterPro" id="IPR010559">
    <property type="entry name" value="Sig_transdc_His_kin_internal"/>
</dbReference>
<evidence type="ECO:0000256" key="9">
    <source>
        <dbReference type="ARBA" id="ARBA00022989"/>
    </source>
</evidence>
<dbReference type="Pfam" id="PF06580">
    <property type="entry name" value="His_kinase"/>
    <property type="match status" value="1"/>
</dbReference>
<evidence type="ECO:0000256" key="10">
    <source>
        <dbReference type="ARBA" id="ARBA00023012"/>
    </source>
</evidence>
<dbReference type="EMBL" id="JACOPL010000006">
    <property type="protein sequence ID" value="MBC5725451.1"/>
    <property type="molecule type" value="Genomic_DNA"/>
</dbReference>
<keyword evidence="8 14" id="KW-0418">Kinase</keyword>
<feature type="transmembrane region" description="Helical" evidence="12">
    <location>
        <begin position="285"/>
        <end position="310"/>
    </location>
</feature>
<dbReference type="AlphaFoldDB" id="A0A923LW19"/>
<comment type="subcellular location">
    <subcellularLocation>
        <location evidence="2">Cell membrane</location>
        <topology evidence="2">Multi-pass membrane protein</topology>
    </subcellularLocation>
</comment>
<dbReference type="InterPro" id="IPR036890">
    <property type="entry name" value="HATPase_C_sf"/>
</dbReference>
<dbReference type="PROSITE" id="PS51257">
    <property type="entry name" value="PROKAR_LIPOPROTEIN"/>
    <property type="match status" value="1"/>
</dbReference>
<keyword evidence="6" id="KW-0808">Transferase</keyword>
<evidence type="ECO:0000256" key="4">
    <source>
        <dbReference type="ARBA" id="ARBA00022475"/>
    </source>
</evidence>
<dbReference type="Gene3D" id="3.30.450.20">
    <property type="entry name" value="PAS domain"/>
    <property type="match status" value="1"/>
</dbReference>
<dbReference type="InterPro" id="IPR033479">
    <property type="entry name" value="dCache_1"/>
</dbReference>
<dbReference type="CDD" id="cd06225">
    <property type="entry name" value="HAMP"/>
    <property type="match status" value="1"/>
</dbReference>
<sequence length="579" mass="65500">MHEQSMKKRLFRFFGAFSLISVVTVAAAACIVSYRHVMEMAVTTSEQIVEKTADEVDNLLEDMISMSRIISRSAGVQSVMRTEYPQYKAQFSDRFELDAYLSELNQYNSSIFAMYFFADNGMAAKSQYYSFINEKAMDNPYCQKALQSEHTIWLPPEQGSQFAVTTGETLLTTVTPVKELGSGEYRGIVVVELEAAKVSSFLNTRVSESGFLYIQDTYGRPIIGPADMTAAQLSERVRQNASYSWKDAIFHDLRIEQPVLQTGWKLVCTVPGRELAQNVLLIIKIVSLVSIGVMGIALLLAYRVAAYIVCPITKLDEKMRLVEQGDLNVHAVPERDDEIGALTNRFNMMLNTIHILMEHEVENQKKLRLTELKALQAQIKPHFLYNTLDSIIWMVRSGDKDGAVRMVMALTQFLKIGLSRGREVITLREELAHAGNYLIIQNIRYKGKFTHEIHLKEEIASCLIPKLVLQPLIENAIYHGMKPKRGSCHLKIWVRPMEKNIVIDVIDNGVGMTEEASAALNNTLRHGSGPRAESYGVVNVNERIRILFGEPYGVTFESRQGEGSCFRITLPMRWEEETE</sequence>
<evidence type="ECO:0000256" key="5">
    <source>
        <dbReference type="ARBA" id="ARBA00022553"/>
    </source>
</evidence>
<dbReference type="Pfam" id="PF02518">
    <property type="entry name" value="HATPase_c"/>
    <property type="match status" value="1"/>
</dbReference>
<dbReference type="PROSITE" id="PS50885">
    <property type="entry name" value="HAMP"/>
    <property type="match status" value="1"/>
</dbReference>
<dbReference type="InterPro" id="IPR004358">
    <property type="entry name" value="Sig_transdc_His_kin-like_C"/>
</dbReference>
<dbReference type="Gene3D" id="3.30.565.10">
    <property type="entry name" value="Histidine kinase-like ATPase, C-terminal domain"/>
    <property type="match status" value="1"/>
</dbReference>
<dbReference type="Gene3D" id="6.10.340.10">
    <property type="match status" value="1"/>
</dbReference>
<keyword evidence="11 12" id="KW-0472">Membrane</keyword>
<evidence type="ECO:0000313" key="15">
    <source>
        <dbReference type="Proteomes" id="UP000606499"/>
    </source>
</evidence>
<comment type="caution">
    <text evidence="14">The sequence shown here is derived from an EMBL/GenBank/DDBJ whole genome shotgun (WGS) entry which is preliminary data.</text>
</comment>
<dbReference type="PANTHER" id="PTHR34220:SF7">
    <property type="entry name" value="SENSOR HISTIDINE KINASE YPDA"/>
    <property type="match status" value="1"/>
</dbReference>
<accession>A0A923LW19</accession>
<evidence type="ECO:0000313" key="14">
    <source>
        <dbReference type="EMBL" id="MBC5725451.1"/>
    </source>
</evidence>
<evidence type="ECO:0000256" key="3">
    <source>
        <dbReference type="ARBA" id="ARBA00012438"/>
    </source>
</evidence>
<proteinExistence type="predicted"/>
<dbReference type="InterPro" id="IPR003594">
    <property type="entry name" value="HATPase_dom"/>
</dbReference>
<dbReference type="SMART" id="SM00304">
    <property type="entry name" value="HAMP"/>
    <property type="match status" value="1"/>
</dbReference>
<keyword evidence="5" id="KW-0597">Phosphoprotein</keyword>
<keyword evidence="15" id="KW-1185">Reference proteome</keyword>
<dbReference type="EC" id="2.7.13.3" evidence="3"/>
<keyword evidence="10" id="KW-0902">Two-component regulatory system</keyword>
<dbReference type="SUPFAM" id="SSF55874">
    <property type="entry name" value="ATPase domain of HSP90 chaperone/DNA topoisomerase II/histidine kinase"/>
    <property type="match status" value="1"/>
</dbReference>
<keyword evidence="4" id="KW-1003">Cell membrane</keyword>
<dbReference type="InterPro" id="IPR050640">
    <property type="entry name" value="Bact_2-comp_sensor_kinase"/>
</dbReference>
<dbReference type="GO" id="GO:0005886">
    <property type="term" value="C:plasma membrane"/>
    <property type="evidence" value="ECO:0007669"/>
    <property type="project" value="UniProtKB-SubCell"/>
</dbReference>
<protein>
    <recommendedName>
        <fullName evidence="3">histidine kinase</fullName>
        <ecNumber evidence="3">2.7.13.3</ecNumber>
    </recommendedName>
</protein>
<evidence type="ECO:0000256" key="6">
    <source>
        <dbReference type="ARBA" id="ARBA00022679"/>
    </source>
</evidence>
<feature type="domain" description="HAMP" evidence="13">
    <location>
        <begin position="311"/>
        <end position="358"/>
    </location>
</feature>
<name>A0A923LW19_9FIRM</name>
<dbReference type="InterPro" id="IPR003660">
    <property type="entry name" value="HAMP_dom"/>
</dbReference>
<keyword evidence="9 12" id="KW-1133">Transmembrane helix</keyword>
<gene>
    <name evidence="14" type="ORF">H8S45_08255</name>
</gene>
<evidence type="ECO:0000256" key="11">
    <source>
        <dbReference type="ARBA" id="ARBA00023136"/>
    </source>
</evidence>
<dbReference type="RefSeq" id="WP_054326348.1">
    <property type="nucleotide sequence ID" value="NZ_JACOPL010000006.1"/>
</dbReference>
<dbReference type="SUPFAM" id="SSF158472">
    <property type="entry name" value="HAMP domain-like"/>
    <property type="match status" value="1"/>
</dbReference>
<dbReference type="Proteomes" id="UP000606499">
    <property type="component" value="Unassembled WGS sequence"/>
</dbReference>
<reference evidence="14" key="1">
    <citation type="submission" date="2020-08" db="EMBL/GenBank/DDBJ databases">
        <title>Genome public.</title>
        <authorList>
            <person name="Liu C."/>
            <person name="Sun Q."/>
        </authorList>
    </citation>
    <scope>NUCLEOTIDE SEQUENCE</scope>
    <source>
        <strain evidence="14">NSJ-28</strain>
    </source>
</reference>
<evidence type="ECO:0000256" key="8">
    <source>
        <dbReference type="ARBA" id="ARBA00022777"/>
    </source>
</evidence>
<evidence type="ECO:0000259" key="13">
    <source>
        <dbReference type="PROSITE" id="PS50885"/>
    </source>
</evidence>
<evidence type="ECO:0000256" key="7">
    <source>
        <dbReference type="ARBA" id="ARBA00022692"/>
    </source>
</evidence>
<keyword evidence="7 12" id="KW-0812">Transmembrane</keyword>
<dbReference type="GO" id="GO:0000155">
    <property type="term" value="F:phosphorelay sensor kinase activity"/>
    <property type="evidence" value="ECO:0007669"/>
    <property type="project" value="InterPro"/>
</dbReference>
<dbReference type="Pfam" id="PF00672">
    <property type="entry name" value="HAMP"/>
    <property type="match status" value="1"/>
</dbReference>
<comment type="catalytic activity">
    <reaction evidence="1">
        <text>ATP + protein L-histidine = ADP + protein N-phospho-L-histidine.</text>
        <dbReference type="EC" id="2.7.13.3"/>
    </reaction>
</comment>
<dbReference type="PANTHER" id="PTHR34220">
    <property type="entry name" value="SENSOR HISTIDINE KINASE YPDA"/>
    <property type="match status" value="1"/>
</dbReference>
<organism evidence="14 15">
    <name type="scientific">Agathobaculum faecis</name>
    <dbReference type="NCBI Taxonomy" id="2763013"/>
    <lineage>
        <taxon>Bacteria</taxon>
        <taxon>Bacillati</taxon>
        <taxon>Bacillota</taxon>
        <taxon>Clostridia</taxon>
        <taxon>Eubacteriales</taxon>
        <taxon>Butyricicoccaceae</taxon>
        <taxon>Agathobaculum</taxon>
    </lineage>
</organism>